<proteinExistence type="predicted"/>
<dbReference type="AlphaFoldDB" id="A0AAW2VEU2"/>
<protein>
    <submittedName>
        <fullName evidence="1">Uncharacterized protein</fullName>
    </submittedName>
</protein>
<dbReference type="EMBL" id="JACGWN010000010">
    <property type="protein sequence ID" value="KAL0427900.1"/>
    <property type="molecule type" value="Genomic_DNA"/>
</dbReference>
<evidence type="ECO:0000313" key="1">
    <source>
        <dbReference type="EMBL" id="KAL0427900.1"/>
    </source>
</evidence>
<name>A0AAW2VEU2_9LAMI</name>
<comment type="caution">
    <text evidence="1">The sequence shown here is derived from an EMBL/GenBank/DDBJ whole genome shotgun (WGS) entry which is preliminary data.</text>
</comment>
<reference evidence="1" key="1">
    <citation type="submission" date="2020-06" db="EMBL/GenBank/DDBJ databases">
        <authorList>
            <person name="Li T."/>
            <person name="Hu X."/>
            <person name="Zhang T."/>
            <person name="Song X."/>
            <person name="Zhang H."/>
            <person name="Dai N."/>
            <person name="Sheng W."/>
            <person name="Hou X."/>
            <person name="Wei L."/>
        </authorList>
    </citation>
    <scope>NUCLEOTIDE SEQUENCE</scope>
    <source>
        <strain evidence="1">KEN1</strain>
        <tissue evidence="1">Leaf</tissue>
    </source>
</reference>
<organism evidence="1">
    <name type="scientific">Sesamum latifolium</name>
    <dbReference type="NCBI Taxonomy" id="2727402"/>
    <lineage>
        <taxon>Eukaryota</taxon>
        <taxon>Viridiplantae</taxon>
        <taxon>Streptophyta</taxon>
        <taxon>Embryophyta</taxon>
        <taxon>Tracheophyta</taxon>
        <taxon>Spermatophyta</taxon>
        <taxon>Magnoliopsida</taxon>
        <taxon>eudicotyledons</taxon>
        <taxon>Gunneridae</taxon>
        <taxon>Pentapetalae</taxon>
        <taxon>asterids</taxon>
        <taxon>lamiids</taxon>
        <taxon>Lamiales</taxon>
        <taxon>Pedaliaceae</taxon>
        <taxon>Sesamum</taxon>
    </lineage>
</organism>
<sequence length="75" mass="8236">MAKTRLIPVVKSPRTSCNRYQTRSAAQESSPPVQNFWITSSQSDALDHIASNLNNFFGPFLSTFDPGSNCSNNGQ</sequence>
<accession>A0AAW2VEU2</accession>
<gene>
    <name evidence="1" type="ORF">Slati_2964800</name>
</gene>
<reference evidence="1" key="2">
    <citation type="journal article" date="2024" name="Plant">
        <title>Genomic evolution and insights into agronomic trait innovations of Sesamum species.</title>
        <authorList>
            <person name="Miao H."/>
            <person name="Wang L."/>
            <person name="Qu L."/>
            <person name="Liu H."/>
            <person name="Sun Y."/>
            <person name="Le M."/>
            <person name="Wang Q."/>
            <person name="Wei S."/>
            <person name="Zheng Y."/>
            <person name="Lin W."/>
            <person name="Duan Y."/>
            <person name="Cao H."/>
            <person name="Xiong S."/>
            <person name="Wang X."/>
            <person name="Wei L."/>
            <person name="Li C."/>
            <person name="Ma Q."/>
            <person name="Ju M."/>
            <person name="Zhao R."/>
            <person name="Li G."/>
            <person name="Mu C."/>
            <person name="Tian Q."/>
            <person name="Mei H."/>
            <person name="Zhang T."/>
            <person name="Gao T."/>
            <person name="Zhang H."/>
        </authorList>
    </citation>
    <scope>NUCLEOTIDE SEQUENCE</scope>
    <source>
        <strain evidence="1">KEN1</strain>
    </source>
</reference>